<dbReference type="Proteomes" id="UP000011115">
    <property type="component" value="Unassembled WGS sequence"/>
</dbReference>
<organism evidence="2 3">
    <name type="scientific">Solanum tuberosum</name>
    <name type="common">Potato</name>
    <dbReference type="NCBI Taxonomy" id="4113"/>
    <lineage>
        <taxon>Eukaryota</taxon>
        <taxon>Viridiplantae</taxon>
        <taxon>Streptophyta</taxon>
        <taxon>Embryophyta</taxon>
        <taxon>Tracheophyta</taxon>
        <taxon>Spermatophyta</taxon>
        <taxon>Magnoliopsida</taxon>
        <taxon>eudicotyledons</taxon>
        <taxon>Gunneridae</taxon>
        <taxon>Pentapetalae</taxon>
        <taxon>asterids</taxon>
        <taxon>lamiids</taxon>
        <taxon>Solanales</taxon>
        <taxon>Solanaceae</taxon>
        <taxon>Solanoideae</taxon>
        <taxon>Solaneae</taxon>
        <taxon>Solanum</taxon>
    </lineage>
</organism>
<accession>M1CZ34</accession>
<proteinExistence type="predicted"/>
<dbReference type="PaxDb" id="4113-PGSC0003DMT400077944"/>
<evidence type="ECO:0000313" key="3">
    <source>
        <dbReference type="Proteomes" id="UP000011115"/>
    </source>
</evidence>
<dbReference type="AlphaFoldDB" id="M1CZ34"/>
<feature type="region of interest" description="Disordered" evidence="1">
    <location>
        <begin position="52"/>
        <end position="83"/>
    </location>
</feature>
<dbReference type="Gramene" id="PGSC0003DMT400077944">
    <property type="protein sequence ID" value="PGSC0003DMT400077944"/>
    <property type="gene ID" value="PGSC0003DMG400030314"/>
</dbReference>
<reference evidence="2" key="2">
    <citation type="submission" date="2015-06" db="UniProtKB">
        <authorList>
            <consortium name="EnsemblPlants"/>
        </authorList>
    </citation>
    <scope>IDENTIFICATION</scope>
    <source>
        <strain evidence="2">DM1-3 516 R44</strain>
    </source>
</reference>
<dbReference type="InParanoid" id="M1CZ34"/>
<protein>
    <recommendedName>
        <fullName evidence="4">Yippee domain-containing protein</fullName>
    </recommendedName>
</protein>
<keyword evidence="3" id="KW-1185">Reference proteome</keyword>
<evidence type="ECO:0000256" key="1">
    <source>
        <dbReference type="SAM" id="MobiDB-lite"/>
    </source>
</evidence>
<sequence length="83" mass="9191">MGRPFILHYEDDCIHCRSCKTRVGFIRDHLFTNIGDESFIFHTVHKVGLTNQDGGVNEQAAGANVQDGDADEQGGANEQNDEQ</sequence>
<reference evidence="3" key="1">
    <citation type="journal article" date="2011" name="Nature">
        <title>Genome sequence and analysis of the tuber crop potato.</title>
        <authorList>
            <consortium name="The Potato Genome Sequencing Consortium"/>
        </authorList>
    </citation>
    <scope>NUCLEOTIDE SEQUENCE [LARGE SCALE GENOMIC DNA]</scope>
    <source>
        <strain evidence="3">cv. DM1-3 516 R44</strain>
    </source>
</reference>
<dbReference type="HOGENOM" id="CLU_2547048_0_0_1"/>
<evidence type="ECO:0000313" key="2">
    <source>
        <dbReference type="EnsemblPlants" id="PGSC0003DMT400077944"/>
    </source>
</evidence>
<name>M1CZ34_SOLTU</name>
<evidence type="ECO:0008006" key="4">
    <source>
        <dbReference type="Google" id="ProtNLM"/>
    </source>
</evidence>
<dbReference type="EnsemblPlants" id="PGSC0003DMT400077944">
    <property type="protein sequence ID" value="PGSC0003DMT400077944"/>
    <property type="gene ID" value="PGSC0003DMG400030314"/>
</dbReference>